<organism evidence="3 4">
    <name type="scientific">Chaetomium strumarium</name>
    <dbReference type="NCBI Taxonomy" id="1170767"/>
    <lineage>
        <taxon>Eukaryota</taxon>
        <taxon>Fungi</taxon>
        <taxon>Dikarya</taxon>
        <taxon>Ascomycota</taxon>
        <taxon>Pezizomycotina</taxon>
        <taxon>Sordariomycetes</taxon>
        <taxon>Sordariomycetidae</taxon>
        <taxon>Sordariales</taxon>
        <taxon>Chaetomiaceae</taxon>
        <taxon>Chaetomium</taxon>
    </lineage>
</organism>
<name>A0AAJ0GPH5_9PEZI</name>
<comment type="caution">
    <text evidence="3">The sequence shown here is derived from an EMBL/GenBank/DDBJ whole genome shotgun (WGS) entry which is preliminary data.</text>
</comment>
<keyword evidence="2" id="KW-0472">Membrane</keyword>
<feature type="compositionally biased region" description="Basic and acidic residues" evidence="1">
    <location>
        <begin position="37"/>
        <end position="47"/>
    </location>
</feature>
<reference evidence="3" key="2">
    <citation type="submission" date="2023-06" db="EMBL/GenBank/DDBJ databases">
        <authorList>
            <consortium name="Lawrence Berkeley National Laboratory"/>
            <person name="Mondo S.J."/>
            <person name="Hensen N."/>
            <person name="Bonometti L."/>
            <person name="Westerberg I."/>
            <person name="Brannstrom I.O."/>
            <person name="Guillou S."/>
            <person name="Cros-Aarteil S."/>
            <person name="Calhoun S."/>
            <person name="Haridas S."/>
            <person name="Kuo A."/>
            <person name="Pangilinan J."/>
            <person name="Riley R."/>
            <person name="Labutti K."/>
            <person name="Andreopoulos B."/>
            <person name="Lipzen A."/>
            <person name="Chen C."/>
            <person name="Yanf M."/>
            <person name="Daum C."/>
            <person name="Ng V."/>
            <person name="Clum A."/>
            <person name="Steindorff A."/>
            <person name="Ohm R."/>
            <person name="Martin F."/>
            <person name="Silar P."/>
            <person name="Natvig D."/>
            <person name="Lalanne C."/>
            <person name="Gautier V."/>
            <person name="Ament-Velasquez S.L."/>
            <person name="Kruys A."/>
            <person name="Hutchinson M.I."/>
            <person name="Powell A.J."/>
            <person name="Barry K."/>
            <person name="Miller A.N."/>
            <person name="Grigoriev I.V."/>
            <person name="Debuchy R."/>
            <person name="Gladieux P."/>
            <person name="Thoren M.H."/>
            <person name="Johannesson H."/>
        </authorList>
    </citation>
    <scope>NUCLEOTIDE SEQUENCE</scope>
    <source>
        <strain evidence="3">CBS 333.67</strain>
    </source>
</reference>
<evidence type="ECO:0000313" key="3">
    <source>
        <dbReference type="EMBL" id="KAK3303729.1"/>
    </source>
</evidence>
<reference evidence="3" key="1">
    <citation type="journal article" date="2023" name="Mol. Phylogenet. Evol.">
        <title>Genome-scale phylogeny and comparative genomics of the fungal order Sordariales.</title>
        <authorList>
            <person name="Hensen N."/>
            <person name="Bonometti L."/>
            <person name="Westerberg I."/>
            <person name="Brannstrom I.O."/>
            <person name="Guillou S."/>
            <person name="Cros-Aarteil S."/>
            <person name="Calhoun S."/>
            <person name="Haridas S."/>
            <person name="Kuo A."/>
            <person name="Mondo S."/>
            <person name="Pangilinan J."/>
            <person name="Riley R."/>
            <person name="LaButti K."/>
            <person name="Andreopoulos B."/>
            <person name="Lipzen A."/>
            <person name="Chen C."/>
            <person name="Yan M."/>
            <person name="Daum C."/>
            <person name="Ng V."/>
            <person name="Clum A."/>
            <person name="Steindorff A."/>
            <person name="Ohm R.A."/>
            <person name="Martin F."/>
            <person name="Silar P."/>
            <person name="Natvig D.O."/>
            <person name="Lalanne C."/>
            <person name="Gautier V."/>
            <person name="Ament-Velasquez S.L."/>
            <person name="Kruys A."/>
            <person name="Hutchinson M.I."/>
            <person name="Powell A.J."/>
            <person name="Barry K."/>
            <person name="Miller A.N."/>
            <person name="Grigoriev I.V."/>
            <person name="Debuchy R."/>
            <person name="Gladieux P."/>
            <person name="Hiltunen Thoren M."/>
            <person name="Johannesson H."/>
        </authorList>
    </citation>
    <scope>NUCLEOTIDE SEQUENCE</scope>
    <source>
        <strain evidence="3">CBS 333.67</strain>
    </source>
</reference>
<feature type="transmembrane region" description="Helical" evidence="2">
    <location>
        <begin position="62"/>
        <end position="79"/>
    </location>
</feature>
<proteinExistence type="predicted"/>
<feature type="region of interest" description="Disordered" evidence="1">
    <location>
        <begin position="1"/>
        <end position="56"/>
    </location>
</feature>
<keyword evidence="2" id="KW-0812">Transmembrane</keyword>
<feature type="region of interest" description="Disordered" evidence="1">
    <location>
        <begin position="85"/>
        <end position="110"/>
    </location>
</feature>
<dbReference type="RefSeq" id="XP_062719509.1">
    <property type="nucleotide sequence ID" value="XM_062863603.1"/>
</dbReference>
<sequence length="110" mass="11658">MKLARTSAIRSVSRRPALQQVNRLRPIQTRFASTDPGSKDSVGDKGTAKVYNQDGTNPNKNLIYLGLGAVGLGAMYAMFMSKPGAVASKAKEGDPEGVARQRAANSPPAR</sequence>
<feature type="compositionally biased region" description="Basic and acidic residues" evidence="1">
    <location>
        <begin position="89"/>
        <end position="99"/>
    </location>
</feature>
<dbReference type="AlphaFoldDB" id="A0AAJ0GPH5"/>
<gene>
    <name evidence="3" type="ORF">B0T15DRAFT_282957</name>
</gene>
<dbReference type="GeneID" id="87882432"/>
<dbReference type="EMBL" id="JAUDZG010000006">
    <property type="protein sequence ID" value="KAK3303729.1"/>
    <property type="molecule type" value="Genomic_DNA"/>
</dbReference>
<dbReference type="Proteomes" id="UP001273166">
    <property type="component" value="Unassembled WGS sequence"/>
</dbReference>
<accession>A0AAJ0GPH5</accession>
<evidence type="ECO:0000313" key="4">
    <source>
        <dbReference type="Proteomes" id="UP001273166"/>
    </source>
</evidence>
<keyword evidence="4" id="KW-1185">Reference proteome</keyword>
<evidence type="ECO:0000256" key="1">
    <source>
        <dbReference type="SAM" id="MobiDB-lite"/>
    </source>
</evidence>
<protein>
    <submittedName>
        <fullName evidence="3">Uncharacterized protein</fullName>
    </submittedName>
</protein>
<keyword evidence="2" id="KW-1133">Transmembrane helix</keyword>
<evidence type="ECO:0000256" key="2">
    <source>
        <dbReference type="SAM" id="Phobius"/>
    </source>
</evidence>